<keyword evidence="3" id="KW-1185">Reference proteome</keyword>
<dbReference type="AlphaFoldDB" id="A0A165VBF6"/>
<gene>
    <name evidence="2" type="ORF">NEOLEDRAFT_600823</name>
</gene>
<dbReference type="EMBL" id="KV425554">
    <property type="protein sequence ID" value="KZT29442.1"/>
    <property type="molecule type" value="Genomic_DNA"/>
</dbReference>
<sequence>MDHNEPSQQIIRRFVVNPSQYEANAAKINDLKRIVEDMEKQNESGYIRYQLEEKIKAGKQAEEMLVQFAQAESSQHQLGDVLGASTSTSTVNATHSSPNLLYPMDVEDYGMVPTTARIVEVTSSAENTRSFSRRSSNSSAPQYNQSATSSTASSSYRAPATINDNYTHYYPHIQHNTYQRSQAYGGPQTTYGYGNQVPQTNPASQYYRATTTTTNAYSNYPNQTLAQNQTQAQNYNQNQRLPTRLNAVEMDTLRAWAQYKDMQAPDAQQRQSAVFTSDNSVSANVRGPSSLDGALGNMFSSGIDSARSTSVAAITAQSAWLTPTSRTATPTSNASAGRPSVQTRTDIQPRSSSATNGSDAAVSAPAIGKFFKSSLAKTLMSQYKQGLTDSADMQSPPHGANDSQWQQSTAIAAPKANATPATANATSTTSDTRGTLANQSEANPLFKEIRPQFASRFLRTLLPLVFREARQSHPRCNLPRRQRCSQQLFRRNR</sequence>
<reference evidence="2 3" key="1">
    <citation type="journal article" date="2016" name="Mol. Biol. Evol.">
        <title>Comparative Genomics of Early-Diverging Mushroom-Forming Fungi Provides Insights into the Origins of Lignocellulose Decay Capabilities.</title>
        <authorList>
            <person name="Nagy L.G."/>
            <person name="Riley R."/>
            <person name="Tritt A."/>
            <person name="Adam C."/>
            <person name="Daum C."/>
            <person name="Floudas D."/>
            <person name="Sun H."/>
            <person name="Yadav J.S."/>
            <person name="Pangilinan J."/>
            <person name="Larsson K.H."/>
            <person name="Matsuura K."/>
            <person name="Barry K."/>
            <person name="Labutti K."/>
            <person name="Kuo R."/>
            <person name="Ohm R.A."/>
            <person name="Bhattacharya S.S."/>
            <person name="Shirouzu T."/>
            <person name="Yoshinaga Y."/>
            <person name="Martin F.M."/>
            <person name="Grigoriev I.V."/>
            <person name="Hibbett D.S."/>
        </authorList>
    </citation>
    <scope>NUCLEOTIDE SEQUENCE [LARGE SCALE GENOMIC DNA]</scope>
    <source>
        <strain evidence="2 3">HHB14362 ss-1</strain>
    </source>
</reference>
<evidence type="ECO:0000256" key="1">
    <source>
        <dbReference type="SAM" id="MobiDB-lite"/>
    </source>
</evidence>
<feature type="compositionally biased region" description="Low complexity" evidence="1">
    <location>
        <begin position="129"/>
        <end position="139"/>
    </location>
</feature>
<dbReference type="Proteomes" id="UP000076761">
    <property type="component" value="Unassembled WGS sequence"/>
</dbReference>
<feature type="region of interest" description="Disordered" evidence="1">
    <location>
        <begin position="413"/>
        <end position="443"/>
    </location>
</feature>
<protein>
    <submittedName>
        <fullName evidence="2">Uncharacterized protein</fullName>
    </submittedName>
</protein>
<feature type="compositionally biased region" description="Low complexity" evidence="1">
    <location>
        <begin position="413"/>
        <end position="432"/>
    </location>
</feature>
<dbReference type="InParanoid" id="A0A165VBF6"/>
<accession>A0A165VBF6</accession>
<evidence type="ECO:0000313" key="2">
    <source>
        <dbReference type="EMBL" id="KZT29442.1"/>
    </source>
</evidence>
<dbReference type="STRING" id="1314782.A0A165VBF6"/>
<feature type="region of interest" description="Disordered" evidence="1">
    <location>
        <begin position="323"/>
        <end position="360"/>
    </location>
</feature>
<feature type="compositionally biased region" description="Polar residues" evidence="1">
    <location>
        <begin position="323"/>
        <end position="358"/>
    </location>
</feature>
<feature type="compositionally biased region" description="Low complexity" evidence="1">
    <location>
        <begin position="146"/>
        <end position="155"/>
    </location>
</feature>
<feature type="compositionally biased region" description="Polar residues" evidence="1">
    <location>
        <begin position="433"/>
        <end position="442"/>
    </location>
</feature>
<organism evidence="2 3">
    <name type="scientific">Neolentinus lepideus HHB14362 ss-1</name>
    <dbReference type="NCBI Taxonomy" id="1314782"/>
    <lineage>
        <taxon>Eukaryota</taxon>
        <taxon>Fungi</taxon>
        <taxon>Dikarya</taxon>
        <taxon>Basidiomycota</taxon>
        <taxon>Agaricomycotina</taxon>
        <taxon>Agaricomycetes</taxon>
        <taxon>Gloeophyllales</taxon>
        <taxon>Gloeophyllaceae</taxon>
        <taxon>Neolentinus</taxon>
    </lineage>
</organism>
<proteinExistence type="predicted"/>
<evidence type="ECO:0000313" key="3">
    <source>
        <dbReference type="Proteomes" id="UP000076761"/>
    </source>
</evidence>
<name>A0A165VBF6_9AGAM</name>
<feature type="region of interest" description="Disordered" evidence="1">
    <location>
        <begin position="123"/>
        <end position="156"/>
    </location>
</feature>